<proteinExistence type="predicted"/>
<dbReference type="InterPro" id="IPR020479">
    <property type="entry name" value="HD_metazoa"/>
</dbReference>
<evidence type="ECO:0000256" key="3">
    <source>
        <dbReference type="ARBA" id="ARBA00023242"/>
    </source>
</evidence>
<evidence type="ECO:0000256" key="1">
    <source>
        <dbReference type="ARBA" id="ARBA00023125"/>
    </source>
</evidence>
<feature type="region of interest" description="Disordered" evidence="6">
    <location>
        <begin position="94"/>
        <end position="128"/>
    </location>
</feature>
<evidence type="ECO:0000256" key="4">
    <source>
        <dbReference type="PROSITE-ProRule" id="PRU00108"/>
    </source>
</evidence>
<dbReference type="InterPro" id="IPR017970">
    <property type="entry name" value="Homeobox_CS"/>
</dbReference>
<protein>
    <recommendedName>
        <fullName evidence="7">Homeobox domain-containing protein</fullName>
    </recommendedName>
</protein>
<organism evidence="8 9">
    <name type="scientific">Brachionus calyciflorus</name>
    <dbReference type="NCBI Taxonomy" id="104777"/>
    <lineage>
        <taxon>Eukaryota</taxon>
        <taxon>Metazoa</taxon>
        <taxon>Spiralia</taxon>
        <taxon>Gnathifera</taxon>
        <taxon>Rotifera</taxon>
        <taxon>Eurotatoria</taxon>
        <taxon>Monogononta</taxon>
        <taxon>Pseudotrocha</taxon>
        <taxon>Ploima</taxon>
        <taxon>Brachionidae</taxon>
        <taxon>Brachionus</taxon>
    </lineage>
</organism>
<dbReference type="PRINTS" id="PR00031">
    <property type="entry name" value="HTHREPRESSR"/>
</dbReference>
<dbReference type="Pfam" id="PF00046">
    <property type="entry name" value="Homeodomain"/>
    <property type="match status" value="1"/>
</dbReference>
<evidence type="ECO:0000259" key="7">
    <source>
        <dbReference type="PROSITE" id="PS50071"/>
    </source>
</evidence>
<dbReference type="PANTHER" id="PTHR24327">
    <property type="entry name" value="HOMEOBOX PROTEIN"/>
    <property type="match status" value="1"/>
</dbReference>
<reference evidence="8" key="1">
    <citation type="submission" date="2021-02" db="EMBL/GenBank/DDBJ databases">
        <authorList>
            <person name="Nowell W R."/>
        </authorList>
    </citation>
    <scope>NUCLEOTIDE SEQUENCE</scope>
    <source>
        <strain evidence="8">Ploen Becks lab</strain>
    </source>
</reference>
<gene>
    <name evidence="8" type="ORF">OXX778_LOCUS2452</name>
</gene>
<feature type="compositionally biased region" description="Low complexity" evidence="6">
    <location>
        <begin position="110"/>
        <end position="128"/>
    </location>
</feature>
<feature type="compositionally biased region" description="Acidic residues" evidence="6">
    <location>
        <begin position="272"/>
        <end position="295"/>
    </location>
</feature>
<feature type="region of interest" description="Disordered" evidence="6">
    <location>
        <begin position="245"/>
        <end position="325"/>
    </location>
</feature>
<feature type="domain" description="Homeobox" evidence="7">
    <location>
        <begin position="185"/>
        <end position="245"/>
    </location>
</feature>
<dbReference type="FunFam" id="1.10.10.60:FF:000424">
    <property type="entry name" value="ANTP homeobox protein"/>
    <property type="match status" value="1"/>
</dbReference>
<evidence type="ECO:0000256" key="6">
    <source>
        <dbReference type="SAM" id="MobiDB-lite"/>
    </source>
</evidence>
<dbReference type="AlphaFoldDB" id="A0A813MK23"/>
<dbReference type="PRINTS" id="PR00024">
    <property type="entry name" value="HOMEOBOX"/>
</dbReference>
<evidence type="ECO:0000313" key="8">
    <source>
        <dbReference type="EMBL" id="CAF0724963.1"/>
    </source>
</evidence>
<evidence type="ECO:0000256" key="2">
    <source>
        <dbReference type="ARBA" id="ARBA00023155"/>
    </source>
</evidence>
<dbReference type="PROSITE" id="PS50071">
    <property type="entry name" value="HOMEOBOX_2"/>
    <property type="match status" value="1"/>
</dbReference>
<evidence type="ECO:0000256" key="5">
    <source>
        <dbReference type="RuleBase" id="RU000682"/>
    </source>
</evidence>
<dbReference type="SMART" id="SM00389">
    <property type="entry name" value="HOX"/>
    <property type="match status" value="1"/>
</dbReference>
<keyword evidence="1 4" id="KW-0238">DNA-binding</keyword>
<comment type="caution">
    <text evidence="8">The sequence shown here is derived from an EMBL/GenBank/DDBJ whole genome shotgun (WGS) entry which is preliminary data.</text>
</comment>
<dbReference type="InterPro" id="IPR009057">
    <property type="entry name" value="Homeodomain-like_sf"/>
</dbReference>
<dbReference type="EMBL" id="CAJNOC010000191">
    <property type="protein sequence ID" value="CAF0724963.1"/>
    <property type="molecule type" value="Genomic_DNA"/>
</dbReference>
<evidence type="ECO:0000313" key="9">
    <source>
        <dbReference type="Proteomes" id="UP000663879"/>
    </source>
</evidence>
<dbReference type="InterPro" id="IPR001356">
    <property type="entry name" value="HD"/>
</dbReference>
<feature type="compositionally biased region" description="Basic and acidic residues" evidence="6">
    <location>
        <begin position="299"/>
        <end position="311"/>
    </location>
</feature>
<dbReference type="GO" id="GO:0000981">
    <property type="term" value="F:DNA-binding transcription factor activity, RNA polymerase II-specific"/>
    <property type="evidence" value="ECO:0007669"/>
    <property type="project" value="InterPro"/>
</dbReference>
<comment type="subcellular location">
    <subcellularLocation>
        <location evidence="4 5">Nucleus</location>
    </subcellularLocation>
</comment>
<dbReference type="Gene3D" id="1.10.10.60">
    <property type="entry name" value="Homeodomain-like"/>
    <property type="match status" value="1"/>
</dbReference>
<dbReference type="GO" id="GO:0005634">
    <property type="term" value="C:nucleus"/>
    <property type="evidence" value="ECO:0007669"/>
    <property type="project" value="UniProtKB-SubCell"/>
</dbReference>
<dbReference type="PROSITE" id="PS00027">
    <property type="entry name" value="HOMEOBOX_1"/>
    <property type="match status" value="1"/>
</dbReference>
<dbReference type="OrthoDB" id="6159439at2759"/>
<keyword evidence="9" id="KW-1185">Reference proteome</keyword>
<dbReference type="InterPro" id="IPR000047">
    <property type="entry name" value="HTH_motif"/>
</dbReference>
<feature type="compositionally biased region" description="Low complexity" evidence="6">
    <location>
        <begin position="262"/>
        <end position="271"/>
    </location>
</feature>
<name>A0A813MK23_9BILA</name>
<keyword evidence="2 4" id="KW-0371">Homeobox</keyword>
<dbReference type="CDD" id="cd00086">
    <property type="entry name" value="homeodomain"/>
    <property type="match status" value="1"/>
</dbReference>
<dbReference type="PANTHER" id="PTHR24327:SF81">
    <property type="entry name" value="HOMEOTIC PROTEIN DISTAL-LESS-RELATED"/>
    <property type="match status" value="1"/>
</dbReference>
<accession>A0A813MK23</accession>
<dbReference type="Proteomes" id="UP000663879">
    <property type="component" value="Unassembled WGS sequence"/>
</dbReference>
<dbReference type="GO" id="GO:0000978">
    <property type="term" value="F:RNA polymerase II cis-regulatory region sequence-specific DNA binding"/>
    <property type="evidence" value="ECO:0007669"/>
    <property type="project" value="TreeGrafter"/>
</dbReference>
<keyword evidence="3 4" id="KW-0539">Nucleus</keyword>
<dbReference type="InterPro" id="IPR050460">
    <property type="entry name" value="Distal-less_Homeobox_TF"/>
</dbReference>
<dbReference type="SUPFAM" id="SSF46689">
    <property type="entry name" value="Homeodomain-like"/>
    <property type="match status" value="1"/>
</dbReference>
<sequence>MNQNQETPLVTGLAVSTDLANGTDYMSKISPNNFNNKSISSLSTSSLSSSSSPVLNSTQFYNQDNLQYQNYYYQNYQLGNRFLPYNQNLPEQNLSPYSEVYPNNLVNNTPSSSASSSSSSASCSPSSSSTPPIQIFQSTYNMNYLNNPQYVQQKSPSYSSAPVIVSKSENEKMDIKKNPINPRGKKMRKPRTIYSSCNLIQLNRIFQRKQYLALPERAELAASLGLTQTQVKIWFQNKRSKFKKIMSKQPKNGKIQTDDILNENSNMNSENENMDDEKMNDEDLSECESDNEDENTGVKTREIESNIKNQDDEISQVEPTKLSTSSSYLSESCSITSNPSNSSSPVVHQTATNNNITSSSVVLNPTTVNNTDINNWNNMYTNYVNYSNSNFYSTNPTAYNSQNFPIHIPQYNTIQPPLSASSPSLSNNNIDKSYNYFSNSSTNNQAYNYQFYPNTTTQYLQTSSSSSLSPNAYSNYQPSYMTSQNFFPAANEPTWN</sequence>
<feature type="DNA-binding region" description="Homeobox" evidence="4">
    <location>
        <begin position="187"/>
        <end position="246"/>
    </location>
</feature>